<sequence length="262" mass="27877">MSRWDSHEFTAAAGTRVHAAALGPYDAPEVVCVHGLGCSYRYWLPFARALAPRTRTVAVDLPGFGRTPGPDQALDVRQLSLALADWLRATGRGPTALVANSIGCQIVVDLAVHAPELVGPVVLNGPTFDRGARSLLTQAARLLRDVPWERPSLAPPLITSYAECGARRALHTCLYALRDPVEDKLHRLRTPAVVARGTRDPIVPEAWARELTALLPQGRLVSVPGAGHAMNFSAPEALARITLDLLRGTGWGGTSGAAGTSP</sequence>
<feature type="domain" description="AB hydrolase-1" evidence="1">
    <location>
        <begin position="30"/>
        <end position="240"/>
    </location>
</feature>
<dbReference type="OrthoDB" id="27092at2"/>
<dbReference type="EMBL" id="CP033073">
    <property type="protein sequence ID" value="AYN38242.1"/>
    <property type="molecule type" value="Genomic_DNA"/>
</dbReference>
<organism evidence="2 3">
    <name type="scientific">Streptomyces dangxiongensis</name>
    <dbReference type="NCBI Taxonomy" id="1442032"/>
    <lineage>
        <taxon>Bacteria</taxon>
        <taxon>Bacillati</taxon>
        <taxon>Actinomycetota</taxon>
        <taxon>Actinomycetes</taxon>
        <taxon>Kitasatosporales</taxon>
        <taxon>Streptomycetaceae</taxon>
        <taxon>Streptomyces</taxon>
    </lineage>
</organism>
<dbReference type="GO" id="GO:0016787">
    <property type="term" value="F:hydrolase activity"/>
    <property type="evidence" value="ECO:0007669"/>
    <property type="project" value="UniProtKB-KW"/>
</dbReference>
<dbReference type="InterPro" id="IPR000073">
    <property type="entry name" value="AB_hydrolase_1"/>
</dbReference>
<dbReference type="PANTHER" id="PTHR43689:SF8">
    <property type="entry name" value="ALPHA_BETA-HYDROLASES SUPERFAMILY PROTEIN"/>
    <property type="match status" value="1"/>
</dbReference>
<dbReference type="InterPro" id="IPR029058">
    <property type="entry name" value="AB_hydrolase_fold"/>
</dbReference>
<protein>
    <submittedName>
        <fullName evidence="2">Alpha/beta hydrolase</fullName>
    </submittedName>
</protein>
<dbReference type="Proteomes" id="UP000268329">
    <property type="component" value="Chromosome"/>
</dbReference>
<evidence type="ECO:0000313" key="2">
    <source>
        <dbReference type="EMBL" id="AYN38242.1"/>
    </source>
</evidence>
<keyword evidence="3" id="KW-1185">Reference proteome</keyword>
<dbReference type="SUPFAM" id="SSF53474">
    <property type="entry name" value="alpha/beta-Hydrolases"/>
    <property type="match status" value="1"/>
</dbReference>
<keyword evidence="2" id="KW-0378">Hydrolase</keyword>
<dbReference type="KEGG" id="sdd:D9753_04085"/>
<dbReference type="Pfam" id="PF12697">
    <property type="entry name" value="Abhydrolase_6"/>
    <property type="match status" value="1"/>
</dbReference>
<dbReference type="AlphaFoldDB" id="A0A3G2JCI7"/>
<dbReference type="PANTHER" id="PTHR43689">
    <property type="entry name" value="HYDROLASE"/>
    <property type="match status" value="1"/>
</dbReference>
<dbReference type="RefSeq" id="WP_121785751.1">
    <property type="nucleotide sequence ID" value="NZ_CP033073.1"/>
</dbReference>
<dbReference type="PRINTS" id="PR00111">
    <property type="entry name" value="ABHYDROLASE"/>
</dbReference>
<name>A0A3G2JCI7_9ACTN</name>
<evidence type="ECO:0000313" key="3">
    <source>
        <dbReference type="Proteomes" id="UP000268329"/>
    </source>
</evidence>
<dbReference type="Gene3D" id="3.40.50.1820">
    <property type="entry name" value="alpha/beta hydrolase"/>
    <property type="match status" value="1"/>
</dbReference>
<reference evidence="2 3" key="1">
    <citation type="submission" date="2018-10" db="EMBL/GenBank/DDBJ databases">
        <title>The genome of Streptomyces dangxiongensis Z022.</title>
        <authorList>
            <person name="Zhang B."/>
        </authorList>
    </citation>
    <scope>NUCLEOTIDE SEQUENCE [LARGE SCALE GENOMIC DNA]</scope>
    <source>
        <strain evidence="2 3">Z022</strain>
    </source>
</reference>
<accession>A0A3G2JCI7</accession>
<evidence type="ECO:0000259" key="1">
    <source>
        <dbReference type="Pfam" id="PF12697"/>
    </source>
</evidence>
<proteinExistence type="predicted"/>
<gene>
    <name evidence="2" type="ORF">D9753_04085</name>
</gene>